<dbReference type="Pfam" id="PF24883">
    <property type="entry name" value="NPHP3_N"/>
    <property type="match status" value="1"/>
</dbReference>
<comment type="caution">
    <text evidence="5">The sequence shown here is derived from an EMBL/GenBank/DDBJ whole genome shotgun (WGS) entry which is preliminary data.</text>
</comment>
<sequence length="1056" mass="119210">MRLLRRNSDGELSLTRDLRREDTIPPYATFSHTWGADAEEVKFEDLRCGTGKDKPGYRKIQLCAEQARRDGLQYFWVDTCCIDKANKVELSQAINSMFRWYRDATRCYVYLSDFYGSEFDGSNFRRSRWFTRCWTLQELLAPALVEFFSHQWQRLGDKTSLMQHIHEATGIPHSALEGAPLAMFGDNERLSRTEHREATREEDKAYSLLGIFGVYISPLYGEGIGRAFGRLHCEIEKLGRCIQDLYLTDPQDDKKRIENTKGGLLKESYRWVLYNASFQQWRNDPQSQLLWVKGDPGKGKTMLLCGIIDELQKSKAKANMLSFYFCQATDSRINSATAVLRGLLYLLIKQQPSLASHVRKKHDDAGKALFRDANAWFALSEIFVGILHDPDLSSTYLVIDALDECISDLPKLLGFIAQNSAVSSRVKWIVSSRNWPHIEEQLERAGHKARLSLELNAESVSVAVSLFVQSKVSQLAEGKKYDEQTRDTVLNYLASNANDTFLWVALVCQDLQQVPRRNVLKKLRTFPPGLISLYKRMMEQISASDDSHLCKQILALTAVLYRPVTTHELASLVEEVEDISDDLESVRELISLCGSFLTLREDTVYFVHQSAKDFLFAEAFNKVFPFGSAEAHRIVFLRSLNLLSNTLRRDIYDLGAFGYPAEEVEQPDPDPLATSRYSCVYWVNHLYDSRPNSSASYAASLQDGGIVDLFLREKYLYWLEALSLCRSMPNGVVSMAQLRSLVEERRELSSFTELVHDATRFIIYHGEAIQSSPLQVYASALLFSPLRSLVRRNFQHQQPKWITIKPDIEGSWSACLQTLEGHGDYVYSVAFSHDSTRLVSASFDSTVKIWDTSSGACLQTLEGHSGPINLVTFSHDSTRLASASENGTVKIWDTSSGACLQTLEGHGDYVYSVAFSHDSTRLASASADRTVKIWDAGSGACLQTLTISKILDHLSFDSTGSYLHTEIGSIAIGKSEVWDVTNLVEPDCLHYQGVGVSLDRMWITYNGRNVLWVPSEYRAGRTSVCGEKVGVGAGSGRVWICSLHRDYFIDEDGGRR</sequence>
<dbReference type="PROSITE" id="PS00678">
    <property type="entry name" value="WD_REPEATS_1"/>
    <property type="match status" value="2"/>
</dbReference>
<dbReference type="InterPro" id="IPR019775">
    <property type="entry name" value="WD40_repeat_CS"/>
</dbReference>
<evidence type="ECO:0000259" key="4">
    <source>
        <dbReference type="PROSITE" id="PS50837"/>
    </source>
</evidence>
<keyword evidence="2" id="KW-0677">Repeat</keyword>
<reference evidence="5 6" key="1">
    <citation type="journal article" date="2012" name="BMC Genomics">
        <title>Tools to kill: Genome of one of the most destructive plant pathogenic fungi Macrophomina phaseolina.</title>
        <authorList>
            <person name="Islam M.S."/>
            <person name="Haque M.S."/>
            <person name="Islam M.M."/>
            <person name="Emdad E.M."/>
            <person name="Halim A."/>
            <person name="Hossen Q.M.M."/>
            <person name="Hossain M.Z."/>
            <person name="Ahmed B."/>
            <person name="Rahim S."/>
            <person name="Rahman M.S."/>
            <person name="Alam M.M."/>
            <person name="Hou S."/>
            <person name="Wan X."/>
            <person name="Saito J.A."/>
            <person name="Alam M."/>
        </authorList>
    </citation>
    <scope>NUCLEOTIDE SEQUENCE [LARGE SCALE GENOMIC DNA]</scope>
    <source>
        <strain evidence="5 6">MS6</strain>
    </source>
</reference>
<dbReference type="FunFam" id="3.40.50.300:FF:001638">
    <property type="entry name" value="NACHT and WD40 domain protein"/>
    <property type="match status" value="1"/>
</dbReference>
<dbReference type="SUPFAM" id="SSF50978">
    <property type="entry name" value="WD40 repeat-like"/>
    <property type="match status" value="1"/>
</dbReference>
<name>K2RRB4_MACPH</name>
<proteinExistence type="predicted"/>
<gene>
    <name evidence="5" type="ORF">MPH_10116</name>
</gene>
<dbReference type="PANTHER" id="PTHR10622">
    <property type="entry name" value="HET DOMAIN-CONTAINING PROTEIN"/>
    <property type="match status" value="1"/>
</dbReference>
<feature type="repeat" description="WD" evidence="3">
    <location>
        <begin position="903"/>
        <end position="944"/>
    </location>
</feature>
<dbReference type="PROSITE" id="PS50082">
    <property type="entry name" value="WD_REPEATS_2"/>
    <property type="match status" value="3"/>
</dbReference>
<dbReference type="Pfam" id="PF22939">
    <property type="entry name" value="WHD_GPIID"/>
    <property type="match status" value="1"/>
</dbReference>
<accession>K2RRB4</accession>
<dbReference type="Gene3D" id="2.130.10.10">
    <property type="entry name" value="YVTN repeat-like/Quinoprotein amine dehydrogenase"/>
    <property type="match status" value="2"/>
</dbReference>
<evidence type="ECO:0000256" key="2">
    <source>
        <dbReference type="ARBA" id="ARBA00022737"/>
    </source>
</evidence>
<dbReference type="VEuPathDB" id="FungiDB:MPH_10116"/>
<evidence type="ECO:0000313" key="6">
    <source>
        <dbReference type="Proteomes" id="UP000007129"/>
    </source>
</evidence>
<organism evidence="5 6">
    <name type="scientific">Macrophomina phaseolina (strain MS6)</name>
    <name type="common">Charcoal rot fungus</name>
    <dbReference type="NCBI Taxonomy" id="1126212"/>
    <lineage>
        <taxon>Eukaryota</taxon>
        <taxon>Fungi</taxon>
        <taxon>Dikarya</taxon>
        <taxon>Ascomycota</taxon>
        <taxon>Pezizomycotina</taxon>
        <taxon>Dothideomycetes</taxon>
        <taxon>Dothideomycetes incertae sedis</taxon>
        <taxon>Botryosphaeriales</taxon>
        <taxon>Botryosphaeriaceae</taxon>
        <taxon>Macrophomina</taxon>
    </lineage>
</organism>
<evidence type="ECO:0000256" key="1">
    <source>
        <dbReference type="ARBA" id="ARBA00022574"/>
    </source>
</evidence>
<dbReference type="PROSITE" id="PS50294">
    <property type="entry name" value="WD_REPEATS_REGION"/>
    <property type="match status" value="3"/>
</dbReference>
<dbReference type="OrthoDB" id="538223at2759"/>
<feature type="domain" description="NACHT" evidence="4">
    <location>
        <begin position="288"/>
        <end position="509"/>
    </location>
</feature>
<dbReference type="eggNOG" id="KOG0266">
    <property type="taxonomic scope" value="Eukaryota"/>
</dbReference>
<feature type="repeat" description="WD" evidence="3">
    <location>
        <begin position="861"/>
        <end position="902"/>
    </location>
</feature>
<dbReference type="Pfam" id="PF06985">
    <property type="entry name" value="HET"/>
    <property type="match status" value="1"/>
</dbReference>
<dbReference type="InterPro" id="IPR054471">
    <property type="entry name" value="GPIID_WHD"/>
</dbReference>
<dbReference type="InterPro" id="IPR007111">
    <property type="entry name" value="NACHT_NTPase"/>
</dbReference>
<dbReference type="InterPro" id="IPR056884">
    <property type="entry name" value="NPHP3-like_N"/>
</dbReference>
<evidence type="ECO:0000256" key="3">
    <source>
        <dbReference type="PROSITE-ProRule" id="PRU00221"/>
    </source>
</evidence>
<dbReference type="InterPro" id="IPR027417">
    <property type="entry name" value="P-loop_NTPase"/>
</dbReference>
<dbReference type="InterPro" id="IPR010730">
    <property type="entry name" value="HET"/>
</dbReference>
<dbReference type="CDD" id="cd00200">
    <property type="entry name" value="WD40"/>
    <property type="match status" value="1"/>
</dbReference>
<dbReference type="HOGENOM" id="CLU_000288_6_16_1"/>
<dbReference type="PRINTS" id="PR00320">
    <property type="entry name" value="GPROTEINBRPT"/>
</dbReference>
<protein>
    <recommendedName>
        <fullName evidence="4">NACHT domain-containing protein</fullName>
    </recommendedName>
</protein>
<keyword evidence="1 3" id="KW-0853">WD repeat</keyword>
<dbReference type="InParanoid" id="K2RRB4"/>
<dbReference type="PANTHER" id="PTHR10622:SF13">
    <property type="entry name" value="NACHT DOMAIN-CONTAINING PROTEIN"/>
    <property type="match status" value="1"/>
</dbReference>
<evidence type="ECO:0000313" key="5">
    <source>
        <dbReference type="EMBL" id="EKG12759.1"/>
    </source>
</evidence>
<dbReference type="PROSITE" id="PS50837">
    <property type="entry name" value="NACHT"/>
    <property type="match status" value="1"/>
</dbReference>
<dbReference type="Proteomes" id="UP000007129">
    <property type="component" value="Unassembled WGS sequence"/>
</dbReference>
<dbReference type="Gene3D" id="3.40.50.300">
    <property type="entry name" value="P-loop containing nucleotide triphosphate hydrolases"/>
    <property type="match status" value="1"/>
</dbReference>
<dbReference type="STRING" id="1126212.K2RRB4"/>
<dbReference type="AlphaFoldDB" id="K2RRB4"/>
<dbReference type="InterPro" id="IPR015943">
    <property type="entry name" value="WD40/YVTN_repeat-like_dom_sf"/>
</dbReference>
<dbReference type="InterPro" id="IPR020472">
    <property type="entry name" value="WD40_PAC1"/>
</dbReference>
<dbReference type="SMART" id="SM00320">
    <property type="entry name" value="WD40"/>
    <property type="match status" value="3"/>
</dbReference>
<feature type="repeat" description="WD" evidence="3">
    <location>
        <begin position="819"/>
        <end position="860"/>
    </location>
</feature>
<dbReference type="EMBL" id="AHHD01000428">
    <property type="protein sequence ID" value="EKG12759.1"/>
    <property type="molecule type" value="Genomic_DNA"/>
</dbReference>
<dbReference type="InterPro" id="IPR036322">
    <property type="entry name" value="WD40_repeat_dom_sf"/>
</dbReference>
<dbReference type="SUPFAM" id="SSF52540">
    <property type="entry name" value="P-loop containing nucleoside triphosphate hydrolases"/>
    <property type="match status" value="1"/>
</dbReference>
<dbReference type="InterPro" id="IPR001680">
    <property type="entry name" value="WD40_rpt"/>
</dbReference>
<dbReference type="Pfam" id="PF00400">
    <property type="entry name" value="WD40"/>
    <property type="match status" value="3"/>
</dbReference>